<protein>
    <submittedName>
        <fullName evidence="2">Uncharacterized protein</fullName>
    </submittedName>
</protein>
<evidence type="ECO:0000313" key="2">
    <source>
        <dbReference type="EMBL" id="MBO0343865.1"/>
    </source>
</evidence>
<evidence type="ECO:0000256" key="1">
    <source>
        <dbReference type="SAM" id="Phobius"/>
    </source>
</evidence>
<organism evidence="2 3">
    <name type="scientific">Roseibium limicola</name>
    <dbReference type="NCBI Taxonomy" id="2816037"/>
    <lineage>
        <taxon>Bacteria</taxon>
        <taxon>Pseudomonadati</taxon>
        <taxon>Pseudomonadota</taxon>
        <taxon>Alphaproteobacteria</taxon>
        <taxon>Hyphomicrobiales</taxon>
        <taxon>Stappiaceae</taxon>
        <taxon>Roseibium</taxon>
    </lineage>
</organism>
<comment type="caution">
    <text evidence="2">The sequence shown here is derived from an EMBL/GenBank/DDBJ whole genome shotgun (WGS) entry which is preliminary data.</text>
</comment>
<keyword evidence="1" id="KW-0812">Transmembrane</keyword>
<reference evidence="2" key="1">
    <citation type="submission" date="2021-03" db="EMBL/GenBank/DDBJ databases">
        <title>Roseibium sp. CAU 1637 isolated from Incheon.</title>
        <authorList>
            <person name="Kim W."/>
        </authorList>
    </citation>
    <scope>NUCLEOTIDE SEQUENCE</scope>
    <source>
        <strain evidence="2">CAU 1637</strain>
    </source>
</reference>
<evidence type="ECO:0000313" key="3">
    <source>
        <dbReference type="Proteomes" id="UP000664779"/>
    </source>
</evidence>
<feature type="transmembrane region" description="Helical" evidence="1">
    <location>
        <begin position="43"/>
        <end position="65"/>
    </location>
</feature>
<gene>
    <name evidence="2" type="ORF">J0X15_01410</name>
</gene>
<dbReference type="EMBL" id="JAFLNF010000001">
    <property type="protein sequence ID" value="MBO0343865.1"/>
    <property type="molecule type" value="Genomic_DNA"/>
</dbReference>
<feature type="transmembrane region" description="Helical" evidence="1">
    <location>
        <begin position="92"/>
        <end position="114"/>
    </location>
</feature>
<dbReference type="RefSeq" id="WP_206937622.1">
    <property type="nucleotide sequence ID" value="NZ_JAFLNF010000001.1"/>
</dbReference>
<dbReference type="Proteomes" id="UP000664779">
    <property type="component" value="Unassembled WGS sequence"/>
</dbReference>
<dbReference type="AlphaFoldDB" id="A0A939J3M9"/>
<keyword evidence="1" id="KW-0472">Membrane</keyword>
<keyword evidence="1" id="KW-1133">Transmembrane helix</keyword>
<keyword evidence="3" id="KW-1185">Reference proteome</keyword>
<sequence length="152" mass="16597">MSAHYPFDPFALSERPDIPFPPSKVRRDKVTYSKAQRLRRAGVTVLGSIAAALGVGILIFIPVLVSEFARIETLTIEGREQSATEFAASLEALFMGSLIIGAALVSFLAAAAVAGRDMDVVLHHWTYGNRSPDRFALGEPSHHETLEKVRHV</sequence>
<name>A0A939J3M9_9HYPH</name>
<proteinExistence type="predicted"/>
<accession>A0A939J3M9</accession>